<name>S5ZNY1_9SPIR</name>
<dbReference type="Proteomes" id="UP000015620">
    <property type="component" value="Chromosome"/>
</dbReference>
<keyword evidence="3" id="KW-1185">Reference proteome</keyword>
<accession>S5ZNY1</accession>
<protein>
    <recommendedName>
        <fullName evidence="4">Positive regulator of sigma(E), RseC/MucC</fullName>
    </recommendedName>
</protein>
<evidence type="ECO:0000313" key="2">
    <source>
        <dbReference type="EMBL" id="AGT44337.1"/>
    </source>
</evidence>
<dbReference type="STRING" id="1291379.TPE_1863"/>
<gene>
    <name evidence="2" type="ORF">TPE_1863</name>
</gene>
<reference evidence="2 3" key="1">
    <citation type="journal article" date="2013" name="PLoS ONE">
        <title>Genome-Wide Relatedness of Treponema pedis, from Gingiva and Necrotic Skin Lesions of Pigs, with the Human Oral Pathogen Treponema denticola.</title>
        <authorList>
            <person name="Svartstrom O."/>
            <person name="Mushtaq M."/>
            <person name="Pringle M."/>
            <person name="Segerman B."/>
        </authorList>
    </citation>
    <scope>NUCLEOTIDE SEQUENCE [LARGE SCALE GENOMIC DNA]</scope>
    <source>
        <strain evidence="2">T A4</strain>
    </source>
</reference>
<feature type="transmembrane region" description="Helical" evidence="1">
    <location>
        <begin position="136"/>
        <end position="154"/>
    </location>
</feature>
<feature type="transmembrane region" description="Helical" evidence="1">
    <location>
        <begin position="108"/>
        <end position="130"/>
    </location>
</feature>
<organism evidence="2 3">
    <name type="scientific">Treponema pedis str. T A4</name>
    <dbReference type="NCBI Taxonomy" id="1291379"/>
    <lineage>
        <taxon>Bacteria</taxon>
        <taxon>Pseudomonadati</taxon>
        <taxon>Spirochaetota</taxon>
        <taxon>Spirochaetia</taxon>
        <taxon>Spirochaetales</taxon>
        <taxon>Treponemataceae</taxon>
        <taxon>Treponema</taxon>
    </lineage>
</organism>
<evidence type="ECO:0008006" key="4">
    <source>
        <dbReference type="Google" id="ProtNLM"/>
    </source>
</evidence>
<dbReference type="Pfam" id="PF04246">
    <property type="entry name" value="RseC_MucC"/>
    <property type="match status" value="1"/>
</dbReference>
<keyword evidence="1" id="KW-0472">Membrane</keyword>
<dbReference type="HOGENOM" id="CLU_1634645_0_0_12"/>
<sequence>MCSLLKKGKVISVLAGKNKLEIILDNSETENLCSISAPYSANGENSGLCGCGCKGCSFSCNGSEEKKRTGLFAVSGDRITVLNKTGKNFRLGDTVTVKADKKKTGLQAFCSVFIPLIFSLCCAIILRAVFKTEGSLILGVFLGLFLGALSAFSIKTVLGDKMFLEIEDGK</sequence>
<keyword evidence="1" id="KW-1133">Transmembrane helix</keyword>
<proteinExistence type="predicted"/>
<evidence type="ECO:0000313" key="3">
    <source>
        <dbReference type="Proteomes" id="UP000015620"/>
    </source>
</evidence>
<evidence type="ECO:0000256" key="1">
    <source>
        <dbReference type="SAM" id="Phobius"/>
    </source>
</evidence>
<dbReference type="AlphaFoldDB" id="S5ZNY1"/>
<dbReference type="EMBL" id="CP004120">
    <property type="protein sequence ID" value="AGT44337.1"/>
    <property type="molecule type" value="Genomic_DNA"/>
</dbReference>
<dbReference type="PATRIC" id="fig|1291379.3.peg.1836"/>
<dbReference type="KEGG" id="tped:TPE_1863"/>
<keyword evidence="1" id="KW-0812">Transmembrane</keyword>